<feature type="region of interest" description="Disordered" evidence="1">
    <location>
        <begin position="272"/>
        <end position="296"/>
    </location>
</feature>
<evidence type="ECO:0000256" key="1">
    <source>
        <dbReference type="SAM" id="MobiDB-lite"/>
    </source>
</evidence>
<dbReference type="SUPFAM" id="SSF158791">
    <property type="entry name" value="MgtE N-terminal domain-like"/>
    <property type="match status" value="1"/>
</dbReference>
<dbReference type="Pfam" id="PF03448">
    <property type="entry name" value="MgtE_N"/>
    <property type="match status" value="1"/>
</dbReference>
<protein>
    <submittedName>
        <fullName evidence="3">Magnesium transporter MgtE N-terminal domain-containing protein</fullName>
    </submittedName>
</protein>
<proteinExistence type="predicted"/>
<feature type="compositionally biased region" description="Basic and acidic residues" evidence="1">
    <location>
        <begin position="284"/>
        <end position="296"/>
    </location>
</feature>
<name>A0ABV9RPI2_9PSEU</name>
<evidence type="ECO:0000259" key="2">
    <source>
        <dbReference type="Pfam" id="PF03448"/>
    </source>
</evidence>
<reference evidence="4" key="1">
    <citation type="journal article" date="2019" name="Int. J. Syst. Evol. Microbiol.">
        <title>The Global Catalogue of Microorganisms (GCM) 10K type strain sequencing project: providing services to taxonomists for standard genome sequencing and annotation.</title>
        <authorList>
            <consortium name="The Broad Institute Genomics Platform"/>
            <consortium name="The Broad Institute Genome Sequencing Center for Infectious Disease"/>
            <person name="Wu L."/>
            <person name="Ma J."/>
        </authorList>
    </citation>
    <scope>NUCLEOTIDE SEQUENCE [LARGE SCALE GENOMIC DNA]</scope>
    <source>
        <strain evidence="4">CCUG 50347</strain>
    </source>
</reference>
<comment type="caution">
    <text evidence="3">The sequence shown here is derived from an EMBL/GenBank/DDBJ whole genome shotgun (WGS) entry which is preliminary data.</text>
</comment>
<dbReference type="EMBL" id="JBHSIM010000049">
    <property type="protein sequence ID" value="MFC4835282.1"/>
    <property type="molecule type" value="Genomic_DNA"/>
</dbReference>
<dbReference type="Proteomes" id="UP001595909">
    <property type="component" value="Unassembled WGS sequence"/>
</dbReference>
<evidence type="ECO:0000313" key="3">
    <source>
        <dbReference type="EMBL" id="MFC4835282.1"/>
    </source>
</evidence>
<organism evidence="3 4">
    <name type="scientific">Actinomycetospora chibensis</name>
    <dbReference type="NCBI Taxonomy" id="663606"/>
    <lineage>
        <taxon>Bacteria</taxon>
        <taxon>Bacillati</taxon>
        <taxon>Actinomycetota</taxon>
        <taxon>Actinomycetes</taxon>
        <taxon>Pseudonocardiales</taxon>
        <taxon>Pseudonocardiaceae</taxon>
        <taxon>Actinomycetospora</taxon>
    </lineage>
</organism>
<accession>A0ABV9RPI2</accession>
<dbReference type="RefSeq" id="WP_274186986.1">
    <property type="nucleotide sequence ID" value="NZ_BAABHN010000049.1"/>
</dbReference>
<sequence length="296" mass="32578">MLVLSRETGQGVRSADGSVVGHLRDLTARLGADHPVVARLAVGSRRRITHLVPWSAVASFERSEVQLRDIGPWERFVIGHGEDPLEEDELLLVRDVLDTQIVDLAGHRLSRVSDVLMTRLPDGRLEVAAVEVGSGAVVRRLGLRRLGERLPLRAVDWRDLHLTSARGHDIHLATTTAAVHQLDAHGLAELLTRLDVTSAAEVVQAVGPRRAAGAVARADPAVGRRIMLALEPADAASVIDELPADAHQQYRTAVSARSPLRRRRFRRLRGWRRHGLPTARAAHHRPDPEDGRGRDR</sequence>
<feature type="domain" description="Magnesium transporter MgtE intracellular" evidence="2">
    <location>
        <begin position="171"/>
        <end position="256"/>
    </location>
</feature>
<dbReference type="InterPro" id="IPR006668">
    <property type="entry name" value="Mg_transptr_MgtE_intracell_dom"/>
</dbReference>
<gene>
    <name evidence="3" type="ORF">ACFPEL_22930</name>
</gene>
<keyword evidence="4" id="KW-1185">Reference proteome</keyword>
<evidence type="ECO:0000313" key="4">
    <source>
        <dbReference type="Proteomes" id="UP001595909"/>
    </source>
</evidence>